<evidence type="ECO:0000259" key="9">
    <source>
        <dbReference type="PROSITE" id="PS51082"/>
    </source>
</evidence>
<keyword evidence="11" id="KW-1185">Reference proteome</keyword>
<dbReference type="Pfam" id="PF02205">
    <property type="entry name" value="WH2"/>
    <property type="match status" value="1"/>
</dbReference>
<proteinExistence type="inferred from homology"/>
<dbReference type="GO" id="GO:0071933">
    <property type="term" value="F:Arp2/3 complex binding"/>
    <property type="evidence" value="ECO:0007669"/>
    <property type="project" value="TreeGrafter"/>
</dbReference>
<evidence type="ECO:0000313" key="10">
    <source>
        <dbReference type="EMBL" id="KAF6509060.1"/>
    </source>
</evidence>
<dbReference type="GO" id="GO:2000601">
    <property type="term" value="P:positive regulation of Arp2/3 complex-mediated actin nucleation"/>
    <property type="evidence" value="ECO:0007669"/>
    <property type="project" value="TreeGrafter"/>
</dbReference>
<organism evidence="10 11">
    <name type="scientific">Rousettus aegyptiacus</name>
    <name type="common">Egyptian fruit bat</name>
    <name type="synonym">Pteropus aegyptiacus</name>
    <dbReference type="NCBI Taxonomy" id="9407"/>
    <lineage>
        <taxon>Eukaryota</taxon>
        <taxon>Metazoa</taxon>
        <taxon>Chordata</taxon>
        <taxon>Craniata</taxon>
        <taxon>Vertebrata</taxon>
        <taxon>Euteleostomi</taxon>
        <taxon>Mammalia</taxon>
        <taxon>Eutheria</taxon>
        <taxon>Laurasiatheria</taxon>
        <taxon>Chiroptera</taxon>
        <taxon>Yinpterochiroptera</taxon>
        <taxon>Pteropodoidea</taxon>
        <taxon>Pteropodidae</taxon>
        <taxon>Rousettinae</taxon>
        <taxon>Rousettus</taxon>
    </lineage>
</organism>
<keyword evidence="6 7" id="KW-0206">Cytoskeleton</keyword>
<dbReference type="PANTHER" id="PTHR12902">
    <property type="entry name" value="WASP-1"/>
    <property type="match status" value="1"/>
</dbReference>
<comment type="caution">
    <text evidence="10">The sequence shown here is derived from an EMBL/GenBank/DDBJ whole genome shotgun (WGS) entry which is preliminary data.</text>
</comment>
<reference evidence="10 11" key="1">
    <citation type="journal article" date="2020" name="Nature">
        <title>Six reference-quality genomes reveal evolution of bat adaptations.</title>
        <authorList>
            <person name="Jebb D."/>
            <person name="Huang Z."/>
            <person name="Pippel M."/>
            <person name="Hughes G.M."/>
            <person name="Lavrichenko K."/>
            <person name="Devanna P."/>
            <person name="Winkler S."/>
            <person name="Jermiin L.S."/>
            <person name="Skirmuntt E.C."/>
            <person name="Katzourakis A."/>
            <person name="Burkitt-Gray L."/>
            <person name="Ray D.A."/>
            <person name="Sullivan K.A.M."/>
            <person name="Roscito J.G."/>
            <person name="Kirilenko B.M."/>
            <person name="Davalos L.M."/>
            <person name="Corthals A.P."/>
            <person name="Power M.L."/>
            <person name="Jones G."/>
            <person name="Ransome R.D."/>
            <person name="Dechmann D.K.N."/>
            <person name="Locatelli A.G."/>
            <person name="Puechmaille S.J."/>
            <person name="Fedrigo O."/>
            <person name="Jarvis E.D."/>
            <person name="Hiller M."/>
            <person name="Vernes S.C."/>
            <person name="Myers E.W."/>
            <person name="Teeling E.C."/>
        </authorList>
    </citation>
    <scope>NUCLEOTIDE SEQUENCE [LARGE SCALE GENOMIC DNA]</scope>
    <source>
        <strain evidence="10">MRouAeg1</strain>
        <tissue evidence="10">Muscle</tissue>
    </source>
</reference>
<feature type="compositionally biased region" description="Basic and acidic residues" evidence="8">
    <location>
        <begin position="199"/>
        <end position="219"/>
    </location>
</feature>
<protein>
    <recommendedName>
        <fullName evidence="7">Wiskott-Aldrich syndrome protein family member</fullName>
        <shortName evidence="7">WASP family protein member</shortName>
    </recommendedName>
</protein>
<dbReference type="GO" id="GO:0005856">
    <property type="term" value="C:cytoskeleton"/>
    <property type="evidence" value="ECO:0007669"/>
    <property type="project" value="UniProtKB-SubCell"/>
</dbReference>
<dbReference type="PANTHER" id="PTHR12902:SF6">
    <property type="entry name" value="ACTIN-BINDING PROTEIN WASF2"/>
    <property type="match status" value="1"/>
</dbReference>
<comment type="subcellular location">
    <subcellularLocation>
        <location evidence="1 7">Cytoplasm</location>
        <location evidence="1 7">Cytoskeleton</location>
    </subcellularLocation>
</comment>
<evidence type="ECO:0000256" key="7">
    <source>
        <dbReference type="RuleBase" id="RU367034"/>
    </source>
</evidence>
<dbReference type="AlphaFoldDB" id="A0A7J8KJL4"/>
<dbReference type="GO" id="GO:0003779">
    <property type="term" value="F:actin binding"/>
    <property type="evidence" value="ECO:0007669"/>
    <property type="project" value="UniProtKB-UniRule"/>
</dbReference>
<dbReference type="Gene3D" id="6.10.280.150">
    <property type="match status" value="2"/>
</dbReference>
<feature type="domain" description="WH2" evidence="9">
    <location>
        <begin position="386"/>
        <end position="403"/>
    </location>
</feature>
<comment type="similarity">
    <text evidence="2 7">Belongs to the SCAR/WAVE family.</text>
</comment>
<keyword evidence="5 7" id="KW-0009">Actin-binding</keyword>
<dbReference type="InterPro" id="IPR003124">
    <property type="entry name" value="WH2_dom"/>
</dbReference>
<dbReference type="InterPro" id="IPR028288">
    <property type="entry name" value="SCAR/WAVE_fam"/>
</dbReference>
<feature type="compositionally biased region" description="Polar residues" evidence="8">
    <location>
        <begin position="224"/>
        <end position="237"/>
    </location>
</feature>
<comment type="function">
    <text evidence="7">Downstream effector molecule involved in the transmission of signals from tyrosine kinase receptors and small GTPases to the actin cytoskeleton. Promotes formation of actin filaments. Part of the WAVE complex that regulates lamellipodia formation. The WAVE complex regulates actin filament reorganization via its interaction with the Arp2/3 complex.</text>
</comment>
<gene>
    <name evidence="10" type="ORF">HJG63_020571</name>
</gene>
<dbReference type="GO" id="GO:0030036">
    <property type="term" value="P:actin cytoskeleton organization"/>
    <property type="evidence" value="ECO:0007669"/>
    <property type="project" value="UniProtKB-UniRule"/>
</dbReference>
<evidence type="ECO:0000256" key="4">
    <source>
        <dbReference type="ARBA" id="ARBA00022553"/>
    </source>
</evidence>
<comment type="subunit">
    <text evidence="7">Binds actin and the Arp2/3 complex.</text>
</comment>
<keyword evidence="4" id="KW-0597">Phosphoprotein</keyword>
<evidence type="ECO:0000256" key="1">
    <source>
        <dbReference type="ARBA" id="ARBA00004245"/>
    </source>
</evidence>
<dbReference type="EMBL" id="JACASE010000001">
    <property type="protein sequence ID" value="KAF6509060.1"/>
    <property type="molecule type" value="Genomic_DNA"/>
</dbReference>
<dbReference type="Gene3D" id="1.20.5.340">
    <property type="match status" value="1"/>
</dbReference>
<dbReference type="SMART" id="SM00246">
    <property type="entry name" value="WH2"/>
    <property type="match status" value="1"/>
</dbReference>
<name>A0A7J8KJL4_ROUAE</name>
<feature type="compositionally biased region" description="Pro residues" evidence="8">
    <location>
        <begin position="266"/>
        <end position="356"/>
    </location>
</feature>
<evidence type="ECO:0000313" key="11">
    <source>
        <dbReference type="Proteomes" id="UP000593571"/>
    </source>
</evidence>
<dbReference type="GO" id="GO:0034237">
    <property type="term" value="F:protein kinase A regulatory subunit binding"/>
    <property type="evidence" value="ECO:0007669"/>
    <property type="project" value="TreeGrafter"/>
</dbReference>
<evidence type="ECO:0000256" key="8">
    <source>
        <dbReference type="SAM" id="MobiDB-lite"/>
    </source>
</evidence>
<evidence type="ECO:0000256" key="2">
    <source>
        <dbReference type="ARBA" id="ARBA00006993"/>
    </source>
</evidence>
<evidence type="ECO:0000256" key="6">
    <source>
        <dbReference type="ARBA" id="ARBA00023212"/>
    </source>
</evidence>
<evidence type="ECO:0000256" key="3">
    <source>
        <dbReference type="ARBA" id="ARBA00022490"/>
    </source>
</evidence>
<dbReference type="Proteomes" id="UP000593571">
    <property type="component" value="Unassembled WGS sequence"/>
</dbReference>
<keyword evidence="3 7" id="KW-0963">Cytoplasm</keyword>
<feature type="compositionally biased region" description="Low complexity" evidence="8">
    <location>
        <begin position="252"/>
        <end position="265"/>
    </location>
</feature>
<accession>A0A7J8KJL4</accession>
<dbReference type="PROSITE" id="PS51082">
    <property type="entry name" value="WH2"/>
    <property type="match status" value="1"/>
</dbReference>
<feature type="region of interest" description="Disordered" evidence="8">
    <location>
        <begin position="173"/>
        <end position="390"/>
    </location>
</feature>
<evidence type="ECO:0000256" key="5">
    <source>
        <dbReference type="ARBA" id="ARBA00023203"/>
    </source>
</evidence>
<dbReference type="FunFam" id="1.20.5.340:FF:000012">
    <property type="entry name" value="Wiskott-Aldrich syndrome protein family member 1"/>
    <property type="match status" value="1"/>
</dbReference>
<sequence>MPLVTRNIEPRHLCRQTLPSVRSELECMTNITLANVIRQLGSLSKYAEDIFGELFIQANTFASRVSSLAERVDRLQVKVTQLDPKEEEVSLQGINTRKAFRSSTIQDQKLFDRNSLPVPVLETYNTCDTPPPLNNLTPYRDDGKEALKFYTDPSYFFDLWKEQMLQDTKDIMKEKRKHRKEKKDNPNRGNVNPRKIKTRKEEWEKMKMGQEFVESKEKLGPSGYPSTSVYQNGSIGSVENMDAGNYPPPPQSDSISPPSPFSEDSLPPPPPAPPPPPPMIGVPPPPPPGGFGSPATPPPPSPPSFPPHPDFAAPPPPPPPPAADYPTLPPPPLSQPAGGAPPPPPPPPPPGSPPLPCSGIDGQPAAPPPLSDMPKSKSSLPPVSDARSDLLSAIRQGFQLRRVEEQQEQEKRDVVGNDVATILSRRIAVEYSDSEDDSSEFDEDDWSD</sequence>
<dbReference type="GO" id="GO:0031209">
    <property type="term" value="C:SCAR complex"/>
    <property type="evidence" value="ECO:0007669"/>
    <property type="project" value="TreeGrafter"/>
</dbReference>